<proteinExistence type="predicted"/>
<gene>
    <name evidence="1" type="ORF">JGI24_01542</name>
</gene>
<dbReference type="RefSeq" id="WP_072150842.1">
    <property type="nucleotide sequence ID" value="NZ_CZVU01000098.1"/>
</dbReference>
<evidence type="ECO:0000313" key="1">
    <source>
        <dbReference type="EMBL" id="CUT04699.1"/>
    </source>
</evidence>
<accession>A0A656DBX0</accession>
<keyword evidence="2" id="KW-1185">Reference proteome</keyword>
<dbReference type="AlphaFoldDB" id="A0A656DBX0"/>
<reference evidence="1 2" key="1">
    <citation type="submission" date="2015-11" db="EMBL/GenBank/DDBJ databases">
        <authorList>
            <person name="Varghese N."/>
        </authorList>
    </citation>
    <scope>NUCLEOTIDE SEQUENCE [LARGE SCALE GENOMIC DNA]</scope>
    <source>
        <strain evidence="1 2">JGI-24</strain>
    </source>
</reference>
<dbReference type="Proteomes" id="UP000243065">
    <property type="component" value="Unassembled WGS sequence"/>
</dbReference>
<dbReference type="EMBL" id="CZVU01000098">
    <property type="protein sequence ID" value="CUT04699.1"/>
    <property type="molecule type" value="Genomic_DNA"/>
</dbReference>
<protein>
    <submittedName>
        <fullName evidence="1">Uncharacterized protein</fullName>
    </submittedName>
</protein>
<dbReference type="OrthoDB" id="9767020at2"/>
<evidence type="ECO:0000313" key="2">
    <source>
        <dbReference type="Proteomes" id="UP000243065"/>
    </source>
</evidence>
<sequence>MKRFFLKIITFTFFTSSLSSQNFLQFKITRELSNFYWNGLFNFHILKNSFDLYIYEKFSEMVIKTDRKFIRDDNDFKFGFYKYISQRFKAAFLFNSISFVDDKLAALSRASSSELLSGVKFQASSKFGFHFLGGYKIDYQMGQRDKGWVYKISSDTSDFIFSDYHFKANLNHYEDFINPRKNVLSALNLTIWRMFTPNVESKVEFLAKHVRRDFYFYADTNLRKIYNINFNIEGRDEKTMSGSMSLGYPLLDRLILNLNFVLSNRNIGKIIRYKTSSLYDSKISEFTLNAGAGLSYETERLKTRFEIGYSERNEIHSPQKHELTTETLFLRIKQNEEQKNNKSLRRIINGEISFDISKRLTVGSMFYVSLFRYDTPSNLNDDDRDELLQIVRIFFKLKVSNEVQMEIPLDLNSQHLIYIFATRSINNNWNRIIKLSPSVIFESGYLKNRASFSVLANYTVYDFESVASTVKSYVFRQFYLNDSISFPIFGKLSFDGNLQIIFSESGRLKWKEFKEKPTIFIRTNEYNFKLNYSLNKSAKFSIGYRFFDERRFRFIELNKVPDSRIIASGPVSVIEITNEKFRLNFDGWIERLKFGEKTSDVPNLNINLNINL</sequence>
<name>A0A656DBX0_KRYT1</name>
<organism evidence="1 2">
    <name type="scientific">Kryptobacter tengchongensis</name>
    <dbReference type="NCBI Taxonomy" id="1643429"/>
    <lineage>
        <taxon>Bacteria</taxon>
        <taxon>Pseudomonadati</taxon>
        <taxon>Candidatus Kryptoniota</taxon>
        <taxon>Candidatus Kryptobacter</taxon>
    </lineage>
</organism>